<evidence type="ECO:0000313" key="4">
    <source>
        <dbReference type="EMBL" id="SDS41508.1"/>
    </source>
</evidence>
<evidence type="ECO:0000313" key="5">
    <source>
        <dbReference type="Proteomes" id="UP000198983"/>
    </source>
</evidence>
<dbReference type="OrthoDB" id="3514520at2"/>
<dbReference type="RefSeq" id="WP_157728508.1">
    <property type="nucleotide sequence ID" value="NZ_LT629732.1"/>
</dbReference>
<reference evidence="4 5" key="1">
    <citation type="submission" date="2016-10" db="EMBL/GenBank/DDBJ databases">
        <authorList>
            <person name="de Groot N.N."/>
        </authorList>
    </citation>
    <scope>NUCLEOTIDE SEQUENCE [LARGE SCALE GENOMIC DNA]</scope>
    <source>
        <strain evidence="4 5">DSM 22024</strain>
    </source>
</reference>
<dbReference type="InterPro" id="IPR036890">
    <property type="entry name" value="HATPase_C_sf"/>
</dbReference>
<dbReference type="SMART" id="SM00065">
    <property type="entry name" value="GAF"/>
    <property type="match status" value="2"/>
</dbReference>
<dbReference type="SUPFAM" id="SSF55781">
    <property type="entry name" value="GAF domain-like"/>
    <property type="match status" value="2"/>
</dbReference>
<protein>
    <submittedName>
        <fullName evidence="4">GAF domain-containing protein</fullName>
    </submittedName>
</protein>
<dbReference type="Gene3D" id="3.30.565.10">
    <property type="entry name" value="Histidine kinase-like ATPase, C-terminal domain"/>
    <property type="match status" value="1"/>
</dbReference>
<organism evidence="4 5">
    <name type="scientific">Actinopolymorpha singaporensis</name>
    <dbReference type="NCBI Taxonomy" id="117157"/>
    <lineage>
        <taxon>Bacteria</taxon>
        <taxon>Bacillati</taxon>
        <taxon>Actinomycetota</taxon>
        <taxon>Actinomycetes</taxon>
        <taxon>Propionibacteriales</taxon>
        <taxon>Actinopolymorphaceae</taxon>
        <taxon>Actinopolymorpha</taxon>
    </lineage>
</organism>
<sequence>MTLIANERVRGSLERIAESAAALTGAAYSGIVLVDGESPELAVSHGPHHSTYDSLLLGAESGVLRQVLGSDGPTHVTDVHGLPVPLQRSRESRKAERAGSTPSTPTGGLLGDRILSPECGELCGALVVAAKRSGTFTAEDACAVTVLADAAGATIEQARIAARERRRQQWLSTSATVTSLLLKHVDPKEALREILRGGFRELCGADVSAVMCADPVRPHVPLVIAADGLGLDDIPVTEMSPDSLTGRVLRTGEEIISSDLSAVEGYNPPPVCAKRLAALGPGMLLPLQAGERILGVLQVGWRRGSPQGLSALEQGEQVELVRSFARQAALALLRLHSEEDRDQLLVLRERDRIAGELSGGVIERLSQSQLDLHSALGLARQPEVRSRLRSAVERLEDTVRAMREIVFQTQDETTTDVPSTTWQPVLEEIDSACSAAGLHPRLVLAGHLDRTTLTRWVRAELAAAVRHSLALTPHLSSTSVEVCIEVTVDDLLLTVSDQVGKPAATIDAERMAPLEQCAREHGGRVSVSQTENHTRIEWHLPT</sequence>
<evidence type="ECO:0000259" key="3">
    <source>
        <dbReference type="SMART" id="SM00065"/>
    </source>
</evidence>
<proteinExistence type="predicted"/>
<feature type="domain" description="GAF" evidence="3">
    <location>
        <begin position="186"/>
        <end position="342"/>
    </location>
</feature>
<feature type="region of interest" description="Disordered" evidence="2">
    <location>
        <begin position="522"/>
        <end position="542"/>
    </location>
</feature>
<dbReference type="Pfam" id="PF13185">
    <property type="entry name" value="GAF_2"/>
    <property type="match status" value="1"/>
</dbReference>
<dbReference type="Gene3D" id="3.30.450.40">
    <property type="match status" value="2"/>
</dbReference>
<feature type="region of interest" description="Disordered" evidence="2">
    <location>
        <begin position="74"/>
        <end position="111"/>
    </location>
</feature>
<name>A0A1H1S0Z7_9ACTN</name>
<evidence type="ECO:0000256" key="2">
    <source>
        <dbReference type="SAM" id="MobiDB-lite"/>
    </source>
</evidence>
<dbReference type="AlphaFoldDB" id="A0A1H1S0Z7"/>
<feature type="compositionally biased region" description="Basic and acidic residues" evidence="2">
    <location>
        <begin position="532"/>
        <end position="542"/>
    </location>
</feature>
<dbReference type="InterPro" id="IPR029016">
    <property type="entry name" value="GAF-like_dom_sf"/>
</dbReference>
<feature type="compositionally biased region" description="Basic and acidic residues" evidence="2">
    <location>
        <begin position="88"/>
        <end position="97"/>
    </location>
</feature>
<feature type="domain" description="GAF" evidence="3">
    <location>
        <begin position="8"/>
        <end position="165"/>
    </location>
</feature>
<gene>
    <name evidence="4" type="ORF">SAMN04489717_2623</name>
</gene>
<accession>A0A1H1S0Z7</accession>
<keyword evidence="1" id="KW-0175">Coiled coil</keyword>
<dbReference type="STRING" id="117157.SAMN04489717_2623"/>
<dbReference type="EMBL" id="LT629732">
    <property type="protein sequence ID" value="SDS41508.1"/>
    <property type="molecule type" value="Genomic_DNA"/>
</dbReference>
<dbReference type="Proteomes" id="UP000198983">
    <property type="component" value="Chromosome I"/>
</dbReference>
<dbReference type="InterPro" id="IPR003018">
    <property type="entry name" value="GAF"/>
</dbReference>
<keyword evidence="5" id="KW-1185">Reference proteome</keyword>
<feature type="coiled-coil region" evidence="1">
    <location>
        <begin position="385"/>
        <end position="412"/>
    </location>
</feature>
<evidence type="ECO:0000256" key="1">
    <source>
        <dbReference type="SAM" id="Coils"/>
    </source>
</evidence>